<evidence type="ECO:0000259" key="1">
    <source>
        <dbReference type="PROSITE" id="PS51186"/>
    </source>
</evidence>
<dbReference type="InterPro" id="IPR016181">
    <property type="entry name" value="Acyl_CoA_acyltransferase"/>
</dbReference>
<organism evidence="2 3">
    <name type="scientific">Microbulbifer donghaiensis</name>
    <dbReference type="NCBI Taxonomy" id="494016"/>
    <lineage>
        <taxon>Bacteria</taxon>
        <taxon>Pseudomonadati</taxon>
        <taxon>Pseudomonadota</taxon>
        <taxon>Gammaproteobacteria</taxon>
        <taxon>Cellvibrionales</taxon>
        <taxon>Microbulbiferaceae</taxon>
        <taxon>Microbulbifer</taxon>
    </lineage>
</organism>
<gene>
    <name evidence="2" type="ORF">SAMN04487965_3247</name>
</gene>
<protein>
    <submittedName>
        <fullName evidence="2">Phosphinothricin acetyltransferase</fullName>
    </submittedName>
</protein>
<dbReference type="InterPro" id="IPR000182">
    <property type="entry name" value="GNAT_dom"/>
</dbReference>
<dbReference type="GO" id="GO:0016747">
    <property type="term" value="F:acyltransferase activity, transferring groups other than amino-acyl groups"/>
    <property type="evidence" value="ECO:0007669"/>
    <property type="project" value="InterPro"/>
</dbReference>
<dbReference type="Proteomes" id="UP000184170">
    <property type="component" value="Unassembled WGS sequence"/>
</dbReference>
<dbReference type="OrthoDB" id="5459937at2"/>
<dbReference type="Pfam" id="PF13420">
    <property type="entry name" value="Acetyltransf_4"/>
    <property type="match status" value="1"/>
</dbReference>
<dbReference type="SUPFAM" id="SSF55729">
    <property type="entry name" value="Acyl-CoA N-acyltransferases (Nat)"/>
    <property type="match status" value="1"/>
</dbReference>
<dbReference type="CDD" id="cd04301">
    <property type="entry name" value="NAT_SF"/>
    <property type="match status" value="1"/>
</dbReference>
<dbReference type="AlphaFoldDB" id="A0A1M5GTC2"/>
<keyword evidence="3" id="KW-1185">Reference proteome</keyword>
<dbReference type="PANTHER" id="PTHR43072">
    <property type="entry name" value="N-ACETYLTRANSFERASE"/>
    <property type="match status" value="1"/>
</dbReference>
<dbReference type="Gene3D" id="3.40.630.30">
    <property type="match status" value="1"/>
</dbReference>
<sequence length="161" mass="18142">MIRFARAEDAGQIADIYNHYIRHTVITFETEPVSAAEMAGRIGDVAGVGLPWLVAEEEQRIAGYAYATLWRSRAAYRNSVEATVYLDKEAHGRGLGSSLYRALFDQLQQRDIHTVICGIALPNSASVALHEKFGMEKVAHFKEVGHKFDRWIDVGYWQCLL</sequence>
<reference evidence="3" key="1">
    <citation type="submission" date="2016-11" db="EMBL/GenBank/DDBJ databases">
        <authorList>
            <person name="Varghese N."/>
            <person name="Submissions S."/>
        </authorList>
    </citation>
    <scope>NUCLEOTIDE SEQUENCE [LARGE SCALE GENOMIC DNA]</scope>
    <source>
        <strain evidence="3">CGMCC 1.7063</strain>
    </source>
</reference>
<accession>A0A1M5GTC2</accession>
<dbReference type="PANTHER" id="PTHR43072:SF8">
    <property type="entry name" value="ACYLTRANSFERASE FABY-RELATED"/>
    <property type="match status" value="1"/>
</dbReference>
<dbReference type="RefSeq" id="WP_073277105.1">
    <property type="nucleotide sequence ID" value="NZ_FQVA01000006.1"/>
</dbReference>
<evidence type="ECO:0000313" key="3">
    <source>
        <dbReference type="Proteomes" id="UP000184170"/>
    </source>
</evidence>
<keyword evidence="2" id="KW-0808">Transferase</keyword>
<proteinExistence type="predicted"/>
<dbReference type="PROSITE" id="PS51186">
    <property type="entry name" value="GNAT"/>
    <property type="match status" value="1"/>
</dbReference>
<name>A0A1M5GTC2_9GAMM</name>
<evidence type="ECO:0000313" key="2">
    <source>
        <dbReference type="EMBL" id="SHG06888.1"/>
    </source>
</evidence>
<dbReference type="NCBIfam" id="NF040504">
    <property type="entry name" value="resist_ArsN1b"/>
    <property type="match status" value="1"/>
</dbReference>
<dbReference type="EMBL" id="FQVA01000006">
    <property type="protein sequence ID" value="SHG06888.1"/>
    <property type="molecule type" value="Genomic_DNA"/>
</dbReference>
<dbReference type="STRING" id="494016.SAMN04487965_3247"/>
<feature type="domain" description="N-acetyltransferase" evidence="1">
    <location>
        <begin position="1"/>
        <end position="161"/>
    </location>
</feature>